<dbReference type="AlphaFoldDB" id="A0A919ULG5"/>
<organism evidence="1 2">
    <name type="scientific">Acrocarpospora phusangensis</name>
    <dbReference type="NCBI Taxonomy" id="1070424"/>
    <lineage>
        <taxon>Bacteria</taxon>
        <taxon>Bacillati</taxon>
        <taxon>Actinomycetota</taxon>
        <taxon>Actinomycetes</taxon>
        <taxon>Streptosporangiales</taxon>
        <taxon>Streptosporangiaceae</taxon>
        <taxon>Acrocarpospora</taxon>
    </lineage>
</organism>
<evidence type="ECO:0000313" key="2">
    <source>
        <dbReference type="Proteomes" id="UP000640052"/>
    </source>
</evidence>
<dbReference type="RefSeq" id="WP_204039128.1">
    <property type="nucleotide sequence ID" value="NZ_BOOA01000003.1"/>
</dbReference>
<comment type="caution">
    <text evidence="1">The sequence shown here is derived from an EMBL/GenBank/DDBJ whole genome shotgun (WGS) entry which is preliminary data.</text>
</comment>
<accession>A0A919ULG5</accession>
<sequence length="169" mass="18802">MGVLYDYYRAAGRDAAIADPENPRAVDEPERPVFDAVDAKSIDPHVAFGQLVALAAGVPYSIDLIDSVMLYPPPEGAPQSDEEWESLPEDSPYLDGSWIAELPVMARDALADLDDSRVPEVAGRWSEAEEFKSWSPEDRRHLFALTEQFVGLARRAKADDQLLYCWSCT</sequence>
<dbReference type="Proteomes" id="UP000640052">
    <property type="component" value="Unassembled WGS sequence"/>
</dbReference>
<name>A0A919ULG5_9ACTN</name>
<evidence type="ECO:0000313" key="1">
    <source>
        <dbReference type="EMBL" id="GIH22278.1"/>
    </source>
</evidence>
<dbReference type="EMBL" id="BOOA01000003">
    <property type="protein sequence ID" value="GIH22278.1"/>
    <property type="molecule type" value="Genomic_DNA"/>
</dbReference>
<evidence type="ECO:0008006" key="3">
    <source>
        <dbReference type="Google" id="ProtNLM"/>
    </source>
</evidence>
<gene>
    <name evidence="1" type="ORF">Aph01nite_05880</name>
</gene>
<reference evidence="1" key="1">
    <citation type="submission" date="2021-01" db="EMBL/GenBank/DDBJ databases">
        <title>Whole genome shotgun sequence of Acrocarpospora phusangensis NBRC 108782.</title>
        <authorList>
            <person name="Komaki H."/>
            <person name="Tamura T."/>
        </authorList>
    </citation>
    <scope>NUCLEOTIDE SEQUENCE</scope>
    <source>
        <strain evidence="1">NBRC 108782</strain>
    </source>
</reference>
<keyword evidence="2" id="KW-1185">Reference proteome</keyword>
<protein>
    <recommendedName>
        <fullName evidence="3">DUF1877 domain-containing protein</fullName>
    </recommendedName>
</protein>
<proteinExistence type="predicted"/>